<dbReference type="EMBL" id="KV878680">
    <property type="protein sequence ID" value="OJJ76173.1"/>
    <property type="molecule type" value="Genomic_DNA"/>
</dbReference>
<keyword evidence="1" id="KW-0472">Membrane</keyword>
<keyword evidence="1" id="KW-1133">Transmembrane helix</keyword>
<organism evidence="2 3">
    <name type="scientific">Aspergillus brasiliensis (strain CBS 101740 / IMI 381727 / IBT 21946)</name>
    <dbReference type="NCBI Taxonomy" id="767769"/>
    <lineage>
        <taxon>Eukaryota</taxon>
        <taxon>Fungi</taxon>
        <taxon>Dikarya</taxon>
        <taxon>Ascomycota</taxon>
        <taxon>Pezizomycotina</taxon>
        <taxon>Eurotiomycetes</taxon>
        <taxon>Eurotiomycetidae</taxon>
        <taxon>Eurotiales</taxon>
        <taxon>Aspergillaceae</taxon>
        <taxon>Aspergillus</taxon>
        <taxon>Aspergillus subgen. Circumdati</taxon>
    </lineage>
</organism>
<feature type="transmembrane region" description="Helical" evidence="1">
    <location>
        <begin position="12"/>
        <end position="39"/>
    </location>
</feature>
<keyword evidence="3" id="KW-1185">Reference proteome</keyword>
<dbReference type="Proteomes" id="UP000184499">
    <property type="component" value="Unassembled WGS sequence"/>
</dbReference>
<name>A0A1L9UWU5_ASPBC</name>
<dbReference type="RefSeq" id="XP_067483420.1">
    <property type="nucleotide sequence ID" value="XM_067623960.1"/>
</dbReference>
<gene>
    <name evidence="2" type="ORF">ASPBRDRAFT_38575</name>
</gene>
<dbReference type="AlphaFoldDB" id="A0A1L9UWU5"/>
<sequence length="88" mass="10302">MSACGKMFRRMRTVVAIIWMVLEETVIGWLAGVFLSFWVPFVRISGVLRERWCWVDDYDSDDSVELVIDPWKMTSWVSISTTHSLSLR</sequence>
<evidence type="ECO:0000313" key="3">
    <source>
        <dbReference type="Proteomes" id="UP000184499"/>
    </source>
</evidence>
<dbReference type="VEuPathDB" id="FungiDB:ASPBRDRAFT_38575"/>
<accession>A0A1L9UWU5</accession>
<evidence type="ECO:0000313" key="2">
    <source>
        <dbReference type="EMBL" id="OJJ76173.1"/>
    </source>
</evidence>
<reference evidence="3" key="1">
    <citation type="journal article" date="2017" name="Genome Biol.">
        <title>Comparative genomics reveals high biological diversity and specific adaptations in the industrially and medically important fungal genus Aspergillus.</title>
        <authorList>
            <person name="de Vries R.P."/>
            <person name="Riley R."/>
            <person name="Wiebenga A."/>
            <person name="Aguilar-Osorio G."/>
            <person name="Amillis S."/>
            <person name="Uchima C.A."/>
            <person name="Anderluh G."/>
            <person name="Asadollahi M."/>
            <person name="Askin M."/>
            <person name="Barry K."/>
            <person name="Battaglia E."/>
            <person name="Bayram O."/>
            <person name="Benocci T."/>
            <person name="Braus-Stromeyer S.A."/>
            <person name="Caldana C."/>
            <person name="Canovas D."/>
            <person name="Cerqueira G.C."/>
            <person name="Chen F."/>
            <person name="Chen W."/>
            <person name="Choi C."/>
            <person name="Clum A."/>
            <person name="Dos Santos R.A."/>
            <person name="Damasio A.R."/>
            <person name="Diallinas G."/>
            <person name="Emri T."/>
            <person name="Fekete E."/>
            <person name="Flipphi M."/>
            <person name="Freyberg S."/>
            <person name="Gallo A."/>
            <person name="Gournas C."/>
            <person name="Habgood R."/>
            <person name="Hainaut M."/>
            <person name="Harispe M.L."/>
            <person name="Henrissat B."/>
            <person name="Hilden K.S."/>
            <person name="Hope R."/>
            <person name="Hossain A."/>
            <person name="Karabika E."/>
            <person name="Karaffa L."/>
            <person name="Karanyi Z."/>
            <person name="Krasevec N."/>
            <person name="Kuo A."/>
            <person name="Kusch H."/>
            <person name="LaButti K."/>
            <person name="Lagendijk E.L."/>
            <person name="Lapidus A."/>
            <person name="Levasseur A."/>
            <person name="Lindquist E."/>
            <person name="Lipzen A."/>
            <person name="Logrieco A.F."/>
            <person name="MacCabe A."/>
            <person name="Maekelae M.R."/>
            <person name="Malavazi I."/>
            <person name="Melin P."/>
            <person name="Meyer V."/>
            <person name="Mielnichuk N."/>
            <person name="Miskei M."/>
            <person name="Molnar A.P."/>
            <person name="Mule G."/>
            <person name="Ngan C.Y."/>
            <person name="Orejas M."/>
            <person name="Orosz E."/>
            <person name="Ouedraogo J.P."/>
            <person name="Overkamp K.M."/>
            <person name="Park H.-S."/>
            <person name="Perrone G."/>
            <person name="Piumi F."/>
            <person name="Punt P.J."/>
            <person name="Ram A.F."/>
            <person name="Ramon A."/>
            <person name="Rauscher S."/>
            <person name="Record E."/>
            <person name="Riano-Pachon D.M."/>
            <person name="Robert V."/>
            <person name="Roehrig J."/>
            <person name="Ruller R."/>
            <person name="Salamov A."/>
            <person name="Salih N.S."/>
            <person name="Samson R.A."/>
            <person name="Sandor E."/>
            <person name="Sanguinetti M."/>
            <person name="Schuetze T."/>
            <person name="Sepcic K."/>
            <person name="Shelest E."/>
            <person name="Sherlock G."/>
            <person name="Sophianopoulou V."/>
            <person name="Squina F.M."/>
            <person name="Sun H."/>
            <person name="Susca A."/>
            <person name="Todd R.B."/>
            <person name="Tsang A."/>
            <person name="Unkles S.E."/>
            <person name="van de Wiele N."/>
            <person name="van Rossen-Uffink D."/>
            <person name="Oliveira J.V."/>
            <person name="Vesth T.C."/>
            <person name="Visser J."/>
            <person name="Yu J.-H."/>
            <person name="Zhou M."/>
            <person name="Andersen M.R."/>
            <person name="Archer D.B."/>
            <person name="Baker S.E."/>
            <person name="Benoit I."/>
            <person name="Brakhage A.A."/>
            <person name="Braus G.H."/>
            <person name="Fischer R."/>
            <person name="Frisvad J.C."/>
            <person name="Goldman G.H."/>
            <person name="Houbraken J."/>
            <person name="Oakley B."/>
            <person name="Pocsi I."/>
            <person name="Scazzocchio C."/>
            <person name="Seiboth B."/>
            <person name="vanKuyk P.A."/>
            <person name="Wortman J."/>
            <person name="Dyer P.S."/>
            <person name="Grigoriev I.V."/>
        </authorList>
    </citation>
    <scope>NUCLEOTIDE SEQUENCE [LARGE SCALE GENOMIC DNA]</scope>
    <source>
        <strain evidence="3">CBS 101740 / IMI 381727 / IBT 21946</strain>
    </source>
</reference>
<keyword evidence="1" id="KW-0812">Transmembrane</keyword>
<dbReference type="GeneID" id="93576448"/>
<evidence type="ECO:0008006" key="4">
    <source>
        <dbReference type="Google" id="ProtNLM"/>
    </source>
</evidence>
<evidence type="ECO:0000256" key="1">
    <source>
        <dbReference type="SAM" id="Phobius"/>
    </source>
</evidence>
<proteinExistence type="predicted"/>
<protein>
    <recommendedName>
        <fullName evidence="4">Transmembrane protein</fullName>
    </recommendedName>
</protein>